<dbReference type="PANTHER" id="PTHR40469">
    <property type="entry name" value="SECRETED GLYCOSYL HYDROLASE"/>
    <property type="match status" value="1"/>
</dbReference>
<sequence length="301" mass="34010">MKIKNQDKSLPTGQVDLFTAILDAGKLQRLLFKAFVVSFIIIPISAQKLTAQQKHVNWKKIHVLVYTKNGKGYVHDNIPSAVACIQRLGKQNGFSITVSDNPSDFNNDNLKKFNALIFTSTNNDVFETDAQKVALMRYIQSGGGFVGIHSVTGTERTWPWFIRLVGGTFVRHAKHQPFSEIVIDTTNISTTFLPRHWQVNDECYYTKDINPDLHVLTVHDLSTVTDNEKPVMYGNVFPSSWCHQFDGGREWYTALGHDGEFYSNPVFEKFIWGGIQWAVGNAKPLDYSKAHAVSPDDPLPY</sequence>
<reference evidence="2 3" key="1">
    <citation type="submission" date="2018-11" db="EMBL/GenBank/DDBJ databases">
        <title>Draft genome sequence of Ferruginibacter sp. BO-59.</title>
        <authorList>
            <person name="Im W.T."/>
        </authorList>
    </citation>
    <scope>NUCLEOTIDE SEQUENCE [LARGE SCALE GENOMIC DNA]</scope>
    <source>
        <strain evidence="2 3">BO-59</strain>
    </source>
</reference>
<dbReference type="Proteomes" id="UP000267223">
    <property type="component" value="Unassembled WGS sequence"/>
</dbReference>
<gene>
    <name evidence="2" type="ORF">EFY79_18925</name>
</gene>
<feature type="domain" description="ThuA-like" evidence="1">
    <location>
        <begin position="63"/>
        <end position="278"/>
    </location>
</feature>
<dbReference type="RefSeq" id="WP_123122353.1">
    <property type="nucleotide sequence ID" value="NZ_RJJR01000019.1"/>
</dbReference>
<protein>
    <submittedName>
        <fullName evidence="2">ThuA domain-containing protein</fullName>
    </submittedName>
</protein>
<dbReference type="Gene3D" id="3.40.50.880">
    <property type="match status" value="1"/>
</dbReference>
<keyword evidence="3" id="KW-1185">Reference proteome</keyword>
<dbReference type="PANTHER" id="PTHR40469:SF2">
    <property type="entry name" value="GALACTOSE-BINDING DOMAIN-LIKE SUPERFAMILY PROTEIN"/>
    <property type="match status" value="1"/>
</dbReference>
<dbReference type="OrthoDB" id="9816308at2"/>
<name>A0A3M9N6X9_9BACT</name>
<dbReference type="AlphaFoldDB" id="A0A3M9N6X9"/>
<dbReference type="EMBL" id="RJJR01000019">
    <property type="protein sequence ID" value="RNI33550.1"/>
    <property type="molecule type" value="Genomic_DNA"/>
</dbReference>
<evidence type="ECO:0000313" key="3">
    <source>
        <dbReference type="Proteomes" id="UP000267223"/>
    </source>
</evidence>
<dbReference type="InterPro" id="IPR029010">
    <property type="entry name" value="ThuA-like"/>
</dbReference>
<comment type="caution">
    <text evidence="2">The sequence shown here is derived from an EMBL/GenBank/DDBJ whole genome shotgun (WGS) entry which is preliminary data.</text>
</comment>
<accession>A0A3M9N6X9</accession>
<evidence type="ECO:0000259" key="1">
    <source>
        <dbReference type="Pfam" id="PF06283"/>
    </source>
</evidence>
<dbReference type="Pfam" id="PF06283">
    <property type="entry name" value="ThuA"/>
    <property type="match status" value="1"/>
</dbReference>
<dbReference type="SUPFAM" id="SSF52317">
    <property type="entry name" value="Class I glutamine amidotransferase-like"/>
    <property type="match status" value="1"/>
</dbReference>
<proteinExistence type="predicted"/>
<organism evidence="2 3">
    <name type="scientific">Hanamia caeni</name>
    <dbReference type="NCBI Taxonomy" id="2294116"/>
    <lineage>
        <taxon>Bacteria</taxon>
        <taxon>Pseudomonadati</taxon>
        <taxon>Bacteroidota</taxon>
        <taxon>Chitinophagia</taxon>
        <taxon>Chitinophagales</taxon>
        <taxon>Chitinophagaceae</taxon>
        <taxon>Hanamia</taxon>
    </lineage>
</organism>
<dbReference type="InterPro" id="IPR029062">
    <property type="entry name" value="Class_I_gatase-like"/>
</dbReference>
<evidence type="ECO:0000313" key="2">
    <source>
        <dbReference type="EMBL" id="RNI33550.1"/>
    </source>
</evidence>